<evidence type="ECO:0008006" key="4">
    <source>
        <dbReference type="Google" id="ProtNLM"/>
    </source>
</evidence>
<organism evidence="2 3">
    <name type="scientific">Amygdalobacter nucleatus</name>
    <dbReference type="NCBI Taxonomy" id="3029274"/>
    <lineage>
        <taxon>Bacteria</taxon>
        <taxon>Bacillati</taxon>
        <taxon>Bacillota</taxon>
        <taxon>Clostridia</taxon>
        <taxon>Eubacteriales</taxon>
        <taxon>Oscillospiraceae</taxon>
        <taxon>Amygdalobacter</taxon>
    </lineage>
</organism>
<reference evidence="3" key="1">
    <citation type="submission" date="2016-01" db="EMBL/GenBank/DDBJ databases">
        <authorList>
            <person name="Mitreva M."/>
            <person name="Pepin K.H."/>
            <person name="Mihindukulasuriya K.A."/>
            <person name="Fulton R."/>
            <person name="Fronick C."/>
            <person name="O'Laughlin M."/>
            <person name="Miner T."/>
            <person name="Herter B."/>
            <person name="Rosa B.A."/>
            <person name="Cordes M."/>
            <person name="Tomlinson C."/>
            <person name="Wollam A."/>
            <person name="Palsikar V.B."/>
            <person name="Mardis E.R."/>
            <person name="Wilson R.K."/>
        </authorList>
    </citation>
    <scope>NUCLEOTIDE SEQUENCE [LARGE SCALE GENOMIC DNA]</scope>
    <source>
        <strain evidence="3">KA00274</strain>
    </source>
</reference>
<keyword evidence="1" id="KW-0812">Transmembrane</keyword>
<accession>A0A133Y7J4</accession>
<feature type="transmembrane region" description="Helical" evidence="1">
    <location>
        <begin position="59"/>
        <end position="79"/>
    </location>
</feature>
<keyword evidence="3" id="KW-1185">Reference proteome</keyword>
<dbReference type="Proteomes" id="UP000070080">
    <property type="component" value="Unassembled WGS sequence"/>
</dbReference>
<name>A0A133Y7J4_9FIRM</name>
<proteinExistence type="predicted"/>
<comment type="caution">
    <text evidence="2">The sequence shown here is derived from an EMBL/GenBank/DDBJ whole genome shotgun (WGS) entry which is preliminary data.</text>
</comment>
<dbReference type="AlphaFoldDB" id="A0A133Y7J4"/>
<evidence type="ECO:0000256" key="1">
    <source>
        <dbReference type="SAM" id="Phobius"/>
    </source>
</evidence>
<feature type="transmembrane region" description="Helical" evidence="1">
    <location>
        <begin position="6"/>
        <end position="28"/>
    </location>
</feature>
<sequence>MIINTSMAMLILLVVTPLLTFLIVLYYGLKQGFSLWLILLTGLLFVPTIFIFYNDSALIYVLLYTGIALIGNGIGSLFAKFKR</sequence>
<dbReference type="STRING" id="1497955.HMPREF1872_01180"/>
<evidence type="ECO:0000313" key="2">
    <source>
        <dbReference type="EMBL" id="KXB39150.1"/>
    </source>
</evidence>
<keyword evidence="1" id="KW-0472">Membrane</keyword>
<gene>
    <name evidence="2" type="ORF">HMPREF1872_01180</name>
</gene>
<evidence type="ECO:0000313" key="3">
    <source>
        <dbReference type="Proteomes" id="UP000070080"/>
    </source>
</evidence>
<keyword evidence="1" id="KW-1133">Transmembrane helix</keyword>
<feature type="transmembrane region" description="Helical" evidence="1">
    <location>
        <begin position="35"/>
        <end position="53"/>
    </location>
</feature>
<dbReference type="EMBL" id="LSCV01000042">
    <property type="protein sequence ID" value="KXB39150.1"/>
    <property type="molecule type" value="Genomic_DNA"/>
</dbReference>
<protein>
    <recommendedName>
        <fullName evidence="4">DUF2651 domain-containing protein</fullName>
    </recommendedName>
</protein>